<keyword evidence="1" id="KW-0812">Transmembrane</keyword>
<dbReference type="AlphaFoldDB" id="A0ABC8JRY7"/>
<feature type="transmembrane region" description="Helical" evidence="1">
    <location>
        <begin position="51"/>
        <end position="69"/>
    </location>
</feature>
<organism evidence="2 3">
    <name type="scientific">Eruca vesicaria subsp. sativa</name>
    <name type="common">Garden rocket</name>
    <name type="synonym">Eruca sativa</name>
    <dbReference type="NCBI Taxonomy" id="29727"/>
    <lineage>
        <taxon>Eukaryota</taxon>
        <taxon>Viridiplantae</taxon>
        <taxon>Streptophyta</taxon>
        <taxon>Embryophyta</taxon>
        <taxon>Tracheophyta</taxon>
        <taxon>Spermatophyta</taxon>
        <taxon>Magnoliopsida</taxon>
        <taxon>eudicotyledons</taxon>
        <taxon>Gunneridae</taxon>
        <taxon>Pentapetalae</taxon>
        <taxon>rosids</taxon>
        <taxon>malvids</taxon>
        <taxon>Brassicales</taxon>
        <taxon>Brassicaceae</taxon>
        <taxon>Brassiceae</taxon>
        <taxon>Eruca</taxon>
    </lineage>
</organism>
<sequence>MFFLTGMGSLKLILFAFDKVPLFPLPSLLQLILFTCFLIKKPEKTKSLSSFPRWLFAIKVAIYGMLLYVRKYKQNLTPCVLLLALNFYLPLEILLTVIKFLLTTVADLRIN</sequence>
<keyword evidence="3" id="KW-1185">Reference proteome</keyword>
<keyword evidence="1" id="KW-1133">Transmembrane helix</keyword>
<gene>
    <name evidence="2" type="ORF">ERUC_LOCUS12883</name>
</gene>
<proteinExistence type="predicted"/>
<reference evidence="2 3" key="1">
    <citation type="submission" date="2022-03" db="EMBL/GenBank/DDBJ databases">
        <authorList>
            <person name="Macdonald S."/>
            <person name="Ahmed S."/>
            <person name="Newling K."/>
        </authorList>
    </citation>
    <scope>NUCLEOTIDE SEQUENCE [LARGE SCALE GENOMIC DNA]</scope>
</reference>
<comment type="caution">
    <text evidence="2">The sequence shown here is derived from an EMBL/GenBank/DDBJ whole genome shotgun (WGS) entry which is preliminary data.</text>
</comment>
<feature type="transmembrane region" description="Helical" evidence="1">
    <location>
        <begin position="81"/>
        <end position="102"/>
    </location>
</feature>
<dbReference type="Proteomes" id="UP001642260">
    <property type="component" value="Unassembled WGS sequence"/>
</dbReference>
<evidence type="ECO:0000313" key="2">
    <source>
        <dbReference type="EMBL" id="CAH8333476.1"/>
    </source>
</evidence>
<accession>A0ABC8JRY7</accession>
<evidence type="ECO:0000313" key="3">
    <source>
        <dbReference type="Proteomes" id="UP001642260"/>
    </source>
</evidence>
<evidence type="ECO:0000256" key="1">
    <source>
        <dbReference type="SAM" id="Phobius"/>
    </source>
</evidence>
<keyword evidence="1" id="KW-0472">Membrane</keyword>
<protein>
    <recommendedName>
        <fullName evidence="4">ATP synthase F0 subunit 6</fullName>
    </recommendedName>
</protein>
<dbReference type="EMBL" id="CAKOAT010121599">
    <property type="protein sequence ID" value="CAH8333476.1"/>
    <property type="molecule type" value="Genomic_DNA"/>
</dbReference>
<name>A0ABC8JRY7_ERUVS</name>
<feature type="transmembrane region" description="Helical" evidence="1">
    <location>
        <begin position="20"/>
        <end position="39"/>
    </location>
</feature>
<evidence type="ECO:0008006" key="4">
    <source>
        <dbReference type="Google" id="ProtNLM"/>
    </source>
</evidence>